<comment type="caution">
    <text evidence="3">The sequence shown here is derived from an EMBL/GenBank/DDBJ whole genome shotgun (WGS) entry which is preliminary data.</text>
</comment>
<evidence type="ECO:0000256" key="2">
    <source>
        <dbReference type="SAM" id="MobiDB-lite"/>
    </source>
</evidence>
<feature type="region of interest" description="Disordered" evidence="2">
    <location>
        <begin position="1095"/>
        <end position="1171"/>
    </location>
</feature>
<dbReference type="Pfam" id="PF17741">
    <property type="entry name" value="DUF5578"/>
    <property type="match status" value="1"/>
</dbReference>
<organism evidence="3 4">
    <name type="scientific">Pocillopora meandrina</name>
    <dbReference type="NCBI Taxonomy" id="46732"/>
    <lineage>
        <taxon>Eukaryota</taxon>
        <taxon>Metazoa</taxon>
        <taxon>Cnidaria</taxon>
        <taxon>Anthozoa</taxon>
        <taxon>Hexacorallia</taxon>
        <taxon>Scleractinia</taxon>
        <taxon>Astrocoeniina</taxon>
        <taxon>Pocilloporidae</taxon>
        <taxon>Pocillopora</taxon>
    </lineage>
</organism>
<evidence type="ECO:0000313" key="4">
    <source>
        <dbReference type="Proteomes" id="UP001159428"/>
    </source>
</evidence>
<feature type="compositionally biased region" description="Polar residues" evidence="2">
    <location>
        <begin position="702"/>
        <end position="714"/>
    </location>
</feature>
<dbReference type="InterPro" id="IPR031387">
    <property type="entry name" value="SPICE1"/>
</dbReference>
<feature type="region of interest" description="Disordered" evidence="2">
    <location>
        <begin position="1349"/>
        <end position="1419"/>
    </location>
</feature>
<feature type="region of interest" description="Disordered" evidence="2">
    <location>
        <begin position="640"/>
        <end position="665"/>
    </location>
</feature>
<dbReference type="InterPro" id="IPR041090">
    <property type="entry name" value="DUF5578"/>
</dbReference>
<feature type="compositionally biased region" description="Polar residues" evidence="2">
    <location>
        <begin position="1198"/>
        <end position="1209"/>
    </location>
</feature>
<feature type="region of interest" description="Disordered" evidence="2">
    <location>
        <begin position="678"/>
        <end position="729"/>
    </location>
</feature>
<accession>A0AAU9WXJ1</accession>
<dbReference type="SUPFAM" id="SSF52141">
    <property type="entry name" value="Uracil-DNA glycosylase-like"/>
    <property type="match status" value="1"/>
</dbReference>
<dbReference type="InterPro" id="IPR011989">
    <property type="entry name" value="ARM-like"/>
</dbReference>
<sequence length="1438" mass="157473">MLRQQVRHGFFGKEASNYASLIDTRTHYIKTGGHPSPRSNEPFFGRNYFSCANEFLLPRLSCLSTPTPYHWENIAAIFLIFSMKTDQASVTKLLQQWDHGSKSVRSKILHDFIVANQGKTGPELELEFAHAASLFLTRLTAWLRLTYMLGTCVQLQLQAITIFVGSSSGHKFLAEFLEVGGVLTVLEILGLKQAKEEDKAQALKLLMCVANSGRRYKELICESFGIRAVAECLAKSNSEETQDCARNLLQQLSNGNPKYEGQVYKALIALLKCVSPKAQQMAAQTLRIVQPIVGAANPTIVEPVLMLLRSLHLEVQYEACELIKELMEYDVQHSLLNGLVGLLKPTKEEIRDSSEATLSDPDAPQLQAPLPVFVQQAAAAKMIGILAKESPKTAESLVQLRTVHGLLFAMGNTLHADSQRQAGIALEFFVRSYPLVNDRVREALGDTFYEEFMSHSDTMYVNMTAIQADVLVSNKVNIPGGSFRYSFTQLFQSSTVQDLTVHKATKEEQIRRHEIHLSKNAGSVHLHGKSKDQSLDSTTQTPDTVERRKLAIVQEVLYGQDKFHDVLSESDKTMSVVKDLFGDDPKKYMGFPNITAAPRNLLIGKENRLPVGPVAEMPETPTHLSLLSDSIMRTPALNELPDHDKEDYESSPRTPPSDQERITFQPMLDVQRFRQYVAEEQSRQAGHSIPTVPTGSGVDQEPPTSSSTDGQVTTPGEEDSVPLQDGHGTDQVFAHGRVLAEQDSGSHPPSFLRQDSVIAEGPNFVKPVSTGEPTSRDMIPPHVGDQSMRGAGASAQGSGKVKTKTSHKPASNLFSSGIRSLDDLKKMVEELEGEVAAYEDETGRLQTKLPSLSSTGSFSGYTASLITAVTKLMGYLKESEIQRKAEMVMREQVLQGFEEQRALVDALTNDILHTQEQNQALQHELFEYKKNTDEQLQYLKRELFAVLRSYEYQALSSSINTLYSLNPVALKKGGFDALNSMQDENHSLDYLPGGPVSQAHEKGEQKSVGNDKGQGLSTNTRNGPSFIPLATPIDPNSMQCSITEVSSMSQTGLVPSRYQNSGSTQVGDGIPSHSELSSNIVMYPPSQVTFTQAARREGSAARPYRVSPGIPGEPNSAPGNLPPHTSTSSQVVSTGFSMNPSHNPRQHPQRQPTIDSAMEPRPGGTQAFPAQGHPQVIQGMQPEIAKGMDPRLGDPQGFSAQSHPRTNQGLHPVFSNAMKPGHAAPPAFLRQGNSHVQGPSGQTATVNAVRLLPGGPQGSFKQPQEGSLISSQAAPTGPAVTSTQTVGVLHHQHQPPQQGLSQPNTKAERMSKPKVFAPVTRTAFDGLPANHQLRERLQNMANRQKGLIARNSEQNDGNVQDLEGQQPRPTSPHVRFQEPPAAVKGQDKVEPRHEQVSPPLSPIPHRNPTVKRTSAPPDKRVVINLPNAWSDVSSTISL</sequence>
<feature type="region of interest" description="Disordered" evidence="2">
    <location>
        <begin position="1185"/>
        <end position="1242"/>
    </location>
</feature>
<feature type="compositionally biased region" description="Basic and acidic residues" evidence="2">
    <location>
        <begin position="1385"/>
        <end position="1395"/>
    </location>
</feature>
<dbReference type="Gene3D" id="1.25.10.10">
    <property type="entry name" value="Leucine-rich Repeat Variant"/>
    <property type="match status" value="1"/>
</dbReference>
<proteinExistence type="predicted"/>
<name>A0AAU9WXJ1_9CNID</name>
<dbReference type="EMBL" id="CALNXJ010000024">
    <property type="protein sequence ID" value="CAH3129604.1"/>
    <property type="molecule type" value="Genomic_DNA"/>
</dbReference>
<gene>
    <name evidence="3" type="ORF">PMEA_00014055</name>
</gene>
<feature type="coiled-coil region" evidence="1">
    <location>
        <begin position="821"/>
        <end position="848"/>
    </location>
</feature>
<keyword evidence="1" id="KW-0175">Coiled coil</keyword>
<reference evidence="3 4" key="1">
    <citation type="submission" date="2022-05" db="EMBL/GenBank/DDBJ databases">
        <authorList>
            <consortium name="Genoscope - CEA"/>
            <person name="William W."/>
        </authorList>
    </citation>
    <scope>NUCLEOTIDE SEQUENCE [LARGE SCALE GENOMIC DNA]</scope>
</reference>
<dbReference type="Gene3D" id="3.40.470.10">
    <property type="entry name" value="Uracil-DNA glycosylase-like domain"/>
    <property type="match status" value="1"/>
</dbReference>
<feature type="region of interest" description="Disordered" evidence="2">
    <location>
        <begin position="741"/>
        <end position="814"/>
    </location>
</feature>
<feature type="compositionally biased region" description="Polar residues" evidence="2">
    <location>
        <begin position="1231"/>
        <end position="1242"/>
    </location>
</feature>
<dbReference type="Proteomes" id="UP001159428">
    <property type="component" value="Unassembled WGS sequence"/>
</dbReference>
<feature type="region of interest" description="Disordered" evidence="2">
    <location>
        <begin position="521"/>
        <end position="543"/>
    </location>
</feature>
<dbReference type="GO" id="GO:0090307">
    <property type="term" value="P:mitotic spindle assembly"/>
    <property type="evidence" value="ECO:0007669"/>
    <property type="project" value="InterPro"/>
</dbReference>
<keyword evidence="4" id="KW-1185">Reference proteome</keyword>
<dbReference type="InterPro" id="IPR016024">
    <property type="entry name" value="ARM-type_fold"/>
</dbReference>
<evidence type="ECO:0000256" key="1">
    <source>
        <dbReference type="SAM" id="Coils"/>
    </source>
</evidence>
<dbReference type="PANTHER" id="PTHR34258">
    <property type="entry name" value="ARMADILLO-LIKE HELICAL DOMAIN CONTAINING PROTEIN 1"/>
    <property type="match status" value="1"/>
</dbReference>
<dbReference type="PANTHER" id="PTHR34258:SF1">
    <property type="entry name" value="ARMADILLO-LIKE HELICAL DOMAIN CONTAINING PROTEIN 1"/>
    <property type="match status" value="1"/>
</dbReference>
<dbReference type="Pfam" id="PF15678">
    <property type="entry name" value="SPICE"/>
    <property type="match status" value="1"/>
</dbReference>
<feature type="compositionally biased region" description="Basic and acidic residues" evidence="2">
    <location>
        <begin position="640"/>
        <end position="650"/>
    </location>
</feature>
<feature type="region of interest" description="Disordered" evidence="2">
    <location>
        <begin position="986"/>
        <end position="1026"/>
    </location>
</feature>
<dbReference type="SUPFAM" id="SSF48371">
    <property type="entry name" value="ARM repeat"/>
    <property type="match status" value="1"/>
</dbReference>
<protein>
    <submittedName>
        <fullName evidence="3">Uncharacterized protein</fullName>
    </submittedName>
</protein>
<feature type="compositionally biased region" description="Polar residues" evidence="2">
    <location>
        <begin position="1123"/>
        <end position="1143"/>
    </location>
</feature>
<dbReference type="InterPro" id="IPR036895">
    <property type="entry name" value="Uracil-DNA_glycosylase-like_sf"/>
</dbReference>
<evidence type="ECO:0000313" key="3">
    <source>
        <dbReference type="EMBL" id="CAH3129604.1"/>
    </source>
</evidence>